<dbReference type="EMBL" id="CAAALY010019529">
    <property type="protein sequence ID" value="VEL13959.1"/>
    <property type="molecule type" value="Genomic_DNA"/>
</dbReference>
<dbReference type="InterPro" id="IPR052752">
    <property type="entry name" value="NACHT-WD_repeat"/>
</dbReference>
<evidence type="ECO:0000313" key="2">
    <source>
        <dbReference type="Proteomes" id="UP000784294"/>
    </source>
</evidence>
<gene>
    <name evidence="1" type="ORF">PXEA_LOCUS7399</name>
</gene>
<accession>A0A448WKQ9</accession>
<organism evidence="1 2">
    <name type="scientific">Protopolystoma xenopodis</name>
    <dbReference type="NCBI Taxonomy" id="117903"/>
    <lineage>
        <taxon>Eukaryota</taxon>
        <taxon>Metazoa</taxon>
        <taxon>Spiralia</taxon>
        <taxon>Lophotrochozoa</taxon>
        <taxon>Platyhelminthes</taxon>
        <taxon>Monogenea</taxon>
        <taxon>Polyopisthocotylea</taxon>
        <taxon>Polystomatidea</taxon>
        <taxon>Polystomatidae</taxon>
        <taxon>Protopolystoma</taxon>
    </lineage>
</organism>
<reference evidence="1" key="1">
    <citation type="submission" date="2018-11" db="EMBL/GenBank/DDBJ databases">
        <authorList>
            <consortium name="Pathogen Informatics"/>
        </authorList>
    </citation>
    <scope>NUCLEOTIDE SEQUENCE</scope>
</reference>
<dbReference type="PANTHER" id="PTHR19871:SF14">
    <property type="entry name" value="DUF4062 DOMAIN-CONTAINING PROTEIN"/>
    <property type="match status" value="1"/>
</dbReference>
<evidence type="ECO:0000313" key="1">
    <source>
        <dbReference type="EMBL" id="VEL13959.1"/>
    </source>
</evidence>
<comment type="caution">
    <text evidence="1">The sequence shown here is derived from an EMBL/GenBank/DDBJ whole genome shotgun (WGS) entry which is preliminary data.</text>
</comment>
<proteinExistence type="predicted"/>
<sequence>MQRTVGARYLRKLSTDFELKLRAMVDRSVADMASFERDPAYEEVLQHLKACNRHVKNFQGRHDIMAAVKDYILSDISESSPSNHHQNYQRT</sequence>
<name>A0A448WKQ9_9PLAT</name>
<dbReference type="AlphaFoldDB" id="A0A448WKQ9"/>
<protein>
    <recommendedName>
        <fullName evidence="3">Dynamin stalk domain-containing protein</fullName>
    </recommendedName>
</protein>
<keyword evidence="2" id="KW-1185">Reference proteome</keyword>
<dbReference type="OrthoDB" id="2325716at2759"/>
<dbReference type="Proteomes" id="UP000784294">
    <property type="component" value="Unassembled WGS sequence"/>
</dbReference>
<evidence type="ECO:0008006" key="3">
    <source>
        <dbReference type="Google" id="ProtNLM"/>
    </source>
</evidence>
<dbReference type="PANTHER" id="PTHR19871">
    <property type="entry name" value="BETA TRANSDUCIN-RELATED PROTEIN"/>
    <property type="match status" value="1"/>
</dbReference>